<feature type="chain" id="PRO_5012737264" evidence="1">
    <location>
        <begin position="33"/>
        <end position="119"/>
    </location>
</feature>
<gene>
    <name evidence="2" type="ORF">TSAR_012286</name>
</gene>
<name>A0A232FP69_9HYME</name>
<proteinExistence type="predicted"/>
<reference evidence="2 3" key="1">
    <citation type="journal article" date="2017" name="Curr. Biol.">
        <title>The Evolution of Venom by Co-option of Single-Copy Genes.</title>
        <authorList>
            <person name="Martinson E.O."/>
            <person name="Mrinalini"/>
            <person name="Kelkar Y.D."/>
            <person name="Chang C.H."/>
            <person name="Werren J.H."/>
        </authorList>
    </citation>
    <scope>NUCLEOTIDE SEQUENCE [LARGE SCALE GENOMIC DNA]</scope>
    <source>
        <strain evidence="2 3">Alberta</strain>
        <tissue evidence="2">Whole body</tissue>
    </source>
</reference>
<accession>A0A232FP69</accession>
<organism evidence="2 3">
    <name type="scientific">Trichomalopsis sarcophagae</name>
    <dbReference type="NCBI Taxonomy" id="543379"/>
    <lineage>
        <taxon>Eukaryota</taxon>
        <taxon>Metazoa</taxon>
        <taxon>Ecdysozoa</taxon>
        <taxon>Arthropoda</taxon>
        <taxon>Hexapoda</taxon>
        <taxon>Insecta</taxon>
        <taxon>Pterygota</taxon>
        <taxon>Neoptera</taxon>
        <taxon>Endopterygota</taxon>
        <taxon>Hymenoptera</taxon>
        <taxon>Apocrita</taxon>
        <taxon>Proctotrupomorpha</taxon>
        <taxon>Chalcidoidea</taxon>
        <taxon>Pteromalidae</taxon>
        <taxon>Pteromalinae</taxon>
        <taxon>Trichomalopsis</taxon>
    </lineage>
</organism>
<evidence type="ECO:0000313" key="2">
    <source>
        <dbReference type="EMBL" id="OXU32157.1"/>
    </source>
</evidence>
<feature type="signal peptide" evidence="1">
    <location>
        <begin position="1"/>
        <end position="32"/>
    </location>
</feature>
<dbReference type="AlphaFoldDB" id="A0A232FP69"/>
<keyword evidence="1" id="KW-0732">Signal</keyword>
<evidence type="ECO:0000313" key="3">
    <source>
        <dbReference type="Proteomes" id="UP000215335"/>
    </source>
</evidence>
<keyword evidence="3" id="KW-1185">Reference proteome</keyword>
<dbReference type="Proteomes" id="UP000215335">
    <property type="component" value="Unassembled WGS sequence"/>
</dbReference>
<evidence type="ECO:0000256" key="1">
    <source>
        <dbReference type="SAM" id="SignalP"/>
    </source>
</evidence>
<comment type="caution">
    <text evidence="2">The sequence shown here is derived from an EMBL/GenBank/DDBJ whole genome shotgun (WGS) entry which is preliminary data.</text>
</comment>
<sequence length="119" mass="13421">MCVSSFVTRAFLFLLFHLGSLVVVWPVMYLEAEDIDPDHYNDVCMAERCTVEYVGDGLYISKRKGPGRAPFTVVIREGNNRPNRTGASTTILSSYHRVDEVRRVGEFPNLPDALKLLLS</sequence>
<protein>
    <submittedName>
        <fullName evidence="2">Uncharacterized protein</fullName>
    </submittedName>
</protein>
<dbReference type="EMBL" id="NNAY01000005">
    <property type="protein sequence ID" value="OXU32157.1"/>
    <property type="molecule type" value="Genomic_DNA"/>
</dbReference>